<proteinExistence type="predicted"/>
<reference evidence="1" key="1">
    <citation type="submission" date="2001-11" db="EMBL/GenBank/DDBJ databases">
        <title>Nucleotide sequence and analysis of 16.25 kilobase pairs of the African swine fever virus genome that span the central variable region.</title>
        <authorList>
            <person name="Roberts P.C."/>
            <person name="Lu Z."/>
            <person name="Rock D.L."/>
        </authorList>
    </citation>
    <scope>NUCLEOTIDE SEQUENCE</scope>
    <source>
        <strain evidence="1">Malawi Lil-20/1</strain>
    </source>
</reference>
<evidence type="ECO:0000313" key="1">
    <source>
        <dbReference type="EMBL" id="AAL31341.1"/>
    </source>
</evidence>
<protein>
    <submittedName>
        <fullName evidence="1">Uncharacterized protein L09XL</fullName>
    </submittedName>
</protein>
<dbReference type="EMBL" id="L00966">
    <property type="protein sequence ID" value="AAL31341.1"/>
    <property type="molecule type" value="Genomic_DNA"/>
</dbReference>
<organism evidence="1">
    <name type="scientific">African swine fever virus</name>
    <name type="common">ASFV</name>
    <dbReference type="NCBI Taxonomy" id="10497"/>
    <lineage>
        <taxon>Viruses</taxon>
        <taxon>Varidnaviria</taxon>
        <taxon>Bamfordvirae</taxon>
        <taxon>Nucleocytoviricota</taxon>
        <taxon>Pokkesviricetes</taxon>
        <taxon>Asfuvirales</taxon>
        <taxon>Asfarviridae</taxon>
        <taxon>Asfivirus</taxon>
        <taxon>Asfivirus haemorrhagiae</taxon>
    </lineage>
</organism>
<organismHost>
    <name type="scientific">Sus scrofa</name>
    <name type="common">Pig</name>
    <dbReference type="NCBI Taxonomy" id="9823"/>
</organismHost>
<organismHost>
    <name type="scientific">Ornithodoros moubata</name>
    <name type="common">Soft tick</name>
    <name type="synonym">Argasid tick</name>
    <dbReference type="NCBI Taxonomy" id="6938"/>
</organismHost>
<organismHost>
    <name type="scientific">Ornithodoros</name>
    <name type="common">relapsing fever ticks</name>
    <dbReference type="NCBI Taxonomy" id="6937"/>
</organismHost>
<name>Q8V9S3_ASF</name>
<accession>Q8V9S3</accession>
<gene>
    <name evidence="1" type="primary">L09XL</name>
</gene>
<sequence length="111" mass="12726">MTCTQYMVAYHIMEKVSVLRNTKSKFVAQCGGTRMRTHFIVFKPYWNIRLKMCIKMHHMCFFDLTQSGFGVGFPITFVNIFNVRDPAIKQVLGQDNLVGLPIVSNKTKSSS</sequence>
<organismHost>
    <name type="scientific">Phacochoerus aethiopicus</name>
    <name type="common">Warthog</name>
    <dbReference type="NCBI Taxonomy" id="85517"/>
</organismHost>
<organismHost>
    <name type="scientific">Potamochoerus larvatus</name>
    <name type="common">Bushpig</name>
    <dbReference type="NCBI Taxonomy" id="273792"/>
</organismHost>
<organismHost>
    <name type="scientific">Phacochoerus africanus</name>
    <name type="common">Warthog</name>
    <dbReference type="NCBI Taxonomy" id="41426"/>
</organismHost>